<feature type="region of interest" description="Disordered" evidence="1">
    <location>
        <begin position="73"/>
        <end position="96"/>
    </location>
</feature>
<feature type="compositionally biased region" description="Basic and acidic residues" evidence="1">
    <location>
        <begin position="87"/>
        <end position="96"/>
    </location>
</feature>
<sequence>MFKVSGAGMHETGLLLRRRPGGHTSTSRVAHDELCAVRGAAHPRTDRLRVRAVVSGRDERQVYRGADPSLPALITLQPLRPPGPRCDVADRRDCSR</sequence>
<organism evidence="2 3">
    <name type="scientific">Scylla paramamosain</name>
    <name type="common">Mud crab</name>
    <dbReference type="NCBI Taxonomy" id="85552"/>
    <lineage>
        <taxon>Eukaryota</taxon>
        <taxon>Metazoa</taxon>
        <taxon>Ecdysozoa</taxon>
        <taxon>Arthropoda</taxon>
        <taxon>Crustacea</taxon>
        <taxon>Multicrustacea</taxon>
        <taxon>Malacostraca</taxon>
        <taxon>Eumalacostraca</taxon>
        <taxon>Eucarida</taxon>
        <taxon>Decapoda</taxon>
        <taxon>Pleocyemata</taxon>
        <taxon>Brachyura</taxon>
        <taxon>Eubrachyura</taxon>
        <taxon>Portunoidea</taxon>
        <taxon>Portunidae</taxon>
        <taxon>Portuninae</taxon>
        <taxon>Scylla</taxon>
    </lineage>
</organism>
<evidence type="ECO:0000313" key="2">
    <source>
        <dbReference type="EMBL" id="KAK8389097.1"/>
    </source>
</evidence>
<accession>A0AAW0TNJ9</accession>
<dbReference type="Proteomes" id="UP001487740">
    <property type="component" value="Unassembled WGS sequence"/>
</dbReference>
<proteinExistence type="predicted"/>
<feature type="region of interest" description="Disordered" evidence="1">
    <location>
        <begin position="1"/>
        <end position="30"/>
    </location>
</feature>
<reference evidence="2 3" key="1">
    <citation type="submission" date="2023-03" db="EMBL/GenBank/DDBJ databases">
        <title>High-quality genome of Scylla paramamosain provides insights in environmental adaptation.</title>
        <authorList>
            <person name="Zhang L."/>
        </authorList>
    </citation>
    <scope>NUCLEOTIDE SEQUENCE [LARGE SCALE GENOMIC DNA]</scope>
    <source>
        <strain evidence="2">LZ_2023a</strain>
        <tissue evidence="2">Muscle</tissue>
    </source>
</reference>
<evidence type="ECO:0000313" key="3">
    <source>
        <dbReference type="Proteomes" id="UP001487740"/>
    </source>
</evidence>
<dbReference type="EMBL" id="JARAKH010000028">
    <property type="protein sequence ID" value="KAK8389097.1"/>
    <property type="molecule type" value="Genomic_DNA"/>
</dbReference>
<evidence type="ECO:0000256" key="1">
    <source>
        <dbReference type="SAM" id="MobiDB-lite"/>
    </source>
</evidence>
<name>A0AAW0TNJ9_SCYPA</name>
<dbReference type="AlphaFoldDB" id="A0AAW0TNJ9"/>
<protein>
    <submittedName>
        <fullName evidence="2">Uncharacterized protein</fullName>
    </submittedName>
</protein>
<gene>
    <name evidence="2" type="ORF">O3P69_020816</name>
</gene>
<comment type="caution">
    <text evidence="2">The sequence shown here is derived from an EMBL/GenBank/DDBJ whole genome shotgun (WGS) entry which is preliminary data.</text>
</comment>
<keyword evidence="3" id="KW-1185">Reference proteome</keyword>